<evidence type="ECO:0000313" key="2">
    <source>
        <dbReference type="EMBL" id="KAK4523723.1"/>
    </source>
</evidence>
<dbReference type="AlphaFoldDB" id="A0AAV9I8U2"/>
<dbReference type="InterPro" id="IPR044719">
    <property type="entry name" value="TIC62"/>
</dbReference>
<evidence type="ECO:0000259" key="1">
    <source>
        <dbReference type="Pfam" id="PF13460"/>
    </source>
</evidence>
<name>A0AAV9I8U2_9RHOD</name>
<dbReference type="InterPro" id="IPR036291">
    <property type="entry name" value="NAD(P)-bd_dom_sf"/>
</dbReference>
<keyword evidence="3" id="KW-1185">Reference proteome</keyword>
<dbReference type="Pfam" id="PF13460">
    <property type="entry name" value="NAD_binding_10"/>
    <property type="match status" value="1"/>
</dbReference>
<sequence length="302" mass="33977">MTRACFVEIGYSSYKPCCGKKHIVFTSYFIRFQRFCCSNVQLSTRKPIISASGETVVVFGGSGRLGRRVVGELVKQNYRVAVGGRNLERTKRAVQERIDTTQYSNLLEYFEWNVNEQGRWFERWSSDTVKAVVAVIGASGKSLLDVTQPYKIDYLGNRRLIDATRAWNPNCPFILVTSLGTGKPFTGFPAALLNLYGGILYWKGQSEKYLIQSGLPFTIIRPGGLERAKDDFGFDHKIRLYPANTQFSGSVSRLQIAQVIADAIATPELSLDKIVEVTALFGAKEIPLHEQWKRISVVTKRQ</sequence>
<dbReference type="EMBL" id="JANCYU010000019">
    <property type="protein sequence ID" value="KAK4523723.1"/>
    <property type="molecule type" value="Genomic_DNA"/>
</dbReference>
<reference evidence="2 3" key="1">
    <citation type="submission" date="2022-07" db="EMBL/GenBank/DDBJ databases">
        <title>Genome-wide signatures of adaptation to extreme environments.</title>
        <authorList>
            <person name="Cho C.H."/>
            <person name="Yoon H.S."/>
        </authorList>
    </citation>
    <scope>NUCLEOTIDE SEQUENCE [LARGE SCALE GENOMIC DNA]</scope>
    <source>
        <strain evidence="2 3">108.79 E11</strain>
    </source>
</reference>
<dbReference type="Gene3D" id="3.40.50.720">
    <property type="entry name" value="NAD(P)-binding Rossmann-like Domain"/>
    <property type="match status" value="1"/>
</dbReference>
<organism evidence="2 3">
    <name type="scientific">Galdieria yellowstonensis</name>
    <dbReference type="NCBI Taxonomy" id="3028027"/>
    <lineage>
        <taxon>Eukaryota</taxon>
        <taxon>Rhodophyta</taxon>
        <taxon>Bangiophyceae</taxon>
        <taxon>Galdieriales</taxon>
        <taxon>Galdieriaceae</taxon>
        <taxon>Galdieria</taxon>
    </lineage>
</organism>
<dbReference type="PANTHER" id="PTHR47285">
    <property type="entry name" value="PROTEIN TIC 62, CHLOROPLASTIC"/>
    <property type="match status" value="1"/>
</dbReference>
<protein>
    <recommendedName>
        <fullName evidence="1">NAD(P)-binding domain-containing protein</fullName>
    </recommendedName>
</protein>
<dbReference type="PANTHER" id="PTHR47285:SF1">
    <property type="entry name" value="PROTEIN TIC 62, CHLOROPLASTIC"/>
    <property type="match status" value="1"/>
</dbReference>
<accession>A0AAV9I8U2</accession>
<evidence type="ECO:0000313" key="3">
    <source>
        <dbReference type="Proteomes" id="UP001300502"/>
    </source>
</evidence>
<gene>
    <name evidence="2" type="ORF">GAYE_PCTG75G1619</name>
</gene>
<proteinExistence type="predicted"/>
<dbReference type="SUPFAM" id="SSF51735">
    <property type="entry name" value="NAD(P)-binding Rossmann-fold domains"/>
    <property type="match status" value="1"/>
</dbReference>
<comment type="caution">
    <text evidence="2">The sequence shown here is derived from an EMBL/GenBank/DDBJ whole genome shotgun (WGS) entry which is preliminary data.</text>
</comment>
<dbReference type="InterPro" id="IPR016040">
    <property type="entry name" value="NAD(P)-bd_dom"/>
</dbReference>
<feature type="domain" description="NAD(P)-binding" evidence="1">
    <location>
        <begin position="60"/>
        <end position="267"/>
    </location>
</feature>
<dbReference type="Proteomes" id="UP001300502">
    <property type="component" value="Unassembled WGS sequence"/>
</dbReference>